<dbReference type="Proteomes" id="UP000176204">
    <property type="component" value="Chromosome I"/>
</dbReference>
<evidence type="ECO:0000256" key="1">
    <source>
        <dbReference type="SAM" id="SignalP"/>
    </source>
</evidence>
<gene>
    <name evidence="2" type="ORF">PYTT_1737</name>
</gene>
<evidence type="ECO:0000313" key="3">
    <source>
        <dbReference type="Proteomes" id="UP000176204"/>
    </source>
</evidence>
<reference evidence="3" key="1">
    <citation type="submission" date="2016-09" db="EMBL/GenBank/DDBJ databases">
        <authorList>
            <person name="Koehorst J."/>
        </authorList>
    </citation>
    <scope>NUCLEOTIDE SEQUENCE [LARGE SCALE GENOMIC DNA]</scope>
</reference>
<accession>A0A1C7P8X6</accession>
<dbReference type="PROSITE" id="PS51257">
    <property type="entry name" value="PROKAR_LIPOPROTEIN"/>
    <property type="match status" value="1"/>
</dbReference>
<name>A0A1C7P8X6_9BACT</name>
<dbReference type="AlphaFoldDB" id="A0A1C7P8X6"/>
<evidence type="ECO:0000313" key="2">
    <source>
        <dbReference type="EMBL" id="SEH92154.1"/>
    </source>
</evidence>
<keyword evidence="1" id="KW-0732">Signal</keyword>
<keyword evidence="3" id="KW-1185">Reference proteome</keyword>
<proteinExistence type="predicted"/>
<evidence type="ECO:0008006" key="4">
    <source>
        <dbReference type="Google" id="ProtNLM"/>
    </source>
</evidence>
<dbReference type="STRING" id="1679444.PYTT_1737"/>
<dbReference type="KEGG" id="agl:PYTT_1737"/>
<feature type="signal peptide" evidence="1">
    <location>
        <begin position="1"/>
        <end position="25"/>
    </location>
</feature>
<feature type="chain" id="PRO_5014266416" description="Lipoprotein" evidence="1">
    <location>
        <begin position="26"/>
        <end position="218"/>
    </location>
</feature>
<dbReference type="EMBL" id="LT629973">
    <property type="protein sequence ID" value="SEH92154.1"/>
    <property type="molecule type" value="Genomic_DNA"/>
</dbReference>
<sequence>MRMNMHRITLTGLFSLLLASCGGGGGGGSSSSNPDVVNPGNNIAAPTATAGTYHCDYGTDSSYVYIAGNGHLAANGKAIINFSMPNDPQATINDTITWACQEHTGDIYGKYNTDHRADRLRNFSYRTTASNAYLEINYDSTGMYVTGIGATGTAPPQTTPAGFNFIYSYVFTFNGMSTDADGQTVYTGTYTCQVFVNNAFNGSPMMSQGTFRFYPQVN</sequence>
<protein>
    <recommendedName>
        <fullName evidence="4">Lipoprotein</fullName>
    </recommendedName>
</protein>
<organism evidence="2 3">
    <name type="scientific">Akkermansia glycaniphila</name>
    <dbReference type="NCBI Taxonomy" id="1679444"/>
    <lineage>
        <taxon>Bacteria</taxon>
        <taxon>Pseudomonadati</taxon>
        <taxon>Verrucomicrobiota</taxon>
        <taxon>Verrucomicrobiia</taxon>
        <taxon>Verrucomicrobiales</taxon>
        <taxon>Akkermansiaceae</taxon>
        <taxon>Akkermansia</taxon>
    </lineage>
</organism>